<reference evidence="7 8" key="1">
    <citation type="submission" date="2018-08" db="EMBL/GenBank/DDBJ databases">
        <title>Draft genome sequence of Psychrilyobacter sp. strain SD5 isolated from Black Sea water.</title>
        <authorList>
            <person name="Yadav S."/>
            <person name="Villanueva L."/>
            <person name="Damste J.S.S."/>
        </authorList>
    </citation>
    <scope>NUCLEOTIDE SEQUENCE [LARGE SCALE GENOMIC DNA]</scope>
    <source>
        <strain evidence="7 8">SD5</strain>
    </source>
</reference>
<dbReference type="NCBIfam" id="TIGR01704">
    <property type="entry name" value="MTA_SAH-Nsdase"/>
    <property type="match status" value="1"/>
</dbReference>
<dbReference type="RefSeq" id="WP_114642068.1">
    <property type="nucleotide sequence ID" value="NZ_JAACIO010000009.1"/>
</dbReference>
<evidence type="ECO:0000313" key="8">
    <source>
        <dbReference type="Proteomes" id="UP000263486"/>
    </source>
</evidence>
<keyword evidence="4 7" id="KW-0378">Hydrolase</keyword>
<evidence type="ECO:0000259" key="6">
    <source>
        <dbReference type="Pfam" id="PF01048"/>
    </source>
</evidence>
<gene>
    <name evidence="7" type="ORF">DYH56_06550</name>
</gene>
<comment type="caution">
    <text evidence="7">The sequence shown here is derived from an EMBL/GenBank/DDBJ whole genome shotgun (WGS) entry which is preliminary data.</text>
</comment>
<dbReference type="SUPFAM" id="SSF53167">
    <property type="entry name" value="Purine and uridine phosphorylases"/>
    <property type="match status" value="1"/>
</dbReference>
<organism evidence="7 8">
    <name type="scientific">Psychrilyobacter piezotolerans</name>
    <dbReference type="NCBI Taxonomy" id="2293438"/>
    <lineage>
        <taxon>Bacteria</taxon>
        <taxon>Fusobacteriati</taxon>
        <taxon>Fusobacteriota</taxon>
        <taxon>Fusobacteriia</taxon>
        <taxon>Fusobacteriales</taxon>
        <taxon>Fusobacteriaceae</taxon>
        <taxon>Psychrilyobacter</taxon>
    </lineage>
</organism>
<sequence length="230" mass="25718">MIGIIGAMHEEIIELKNMISNLEEEKILDIIFYKGTLEGKEIVLVEGGIGKVNASVCTTLLIDRFKVNQLIFTGVAGGTNPNIEVGDIVISNELMEHDFDCTAFGMKHGEIPRMETSIFKADEKLIKIAEKSALELFDKKNIYTGRIVSGDVFVAEPKKINWLRETFNSECTEMEGAAVAHVCHLFKTPFVIIRSISDKANDDAKTDFQEFVKLASKNSKNLIVEMMKRV</sequence>
<keyword evidence="8" id="KW-1185">Reference proteome</keyword>
<dbReference type="NCBIfam" id="NF004079">
    <property type="entry name" value="PRK05584.1"/>
    <property type="match status" value="1"/>
</dbReference>
<dbReference type="Proteomes" id="UP000263486">
    <property type="component" value="Unassembled WGS sequence"/>
</dbReference>
<dbReference type="PANTHER" id="PTHR46832:SF1">
    <property type="entry name" value="5'-METHYLTHIOADENOSINE_S-ADENOSYLHOMOCYSTEINE NUCLEOSIDASE"/>
    <property type="match status" value="1"/>
</dbReference>
<dbReference type="CDD" id="cd09008">
    <property type="entry name" value="MTAN"/>
    <property type="match status" value="1"/>
</dbReference>
<keyword evidence="3" id="KW-0028">Amino-acid biosynthesis</keyword>
<dbReference type="Gene3D" id="3.40.50.1580">
    <property type="entry name" value="Nucleoside phosphorylase domain"/>
    <property type="match status" value="1"/>
</dbReference>
<keyword evidence="5" id="KW-0486">Methionine biosynthesis</keyword>
<evidence type="ECO:0000313" key="7">
    <source>
        <dbReference type="EMBL" id="REI41563.1"/>
    </source>
</evidence>
<comment type="pathway">
    <text evidence="1">Amino-acid biosynthesis; L-methionine biosynthesis via salvage pathway; S-methyl-5-thio-alpha-D-ribose 1-phosphate from S-methyl-5'-thioadenosine (hydrolase route): step 1/2.</text>
</comment>
<proteinExistence type="predicted"/>
<dbReference type="InterPro" id="IPR035994">
    <property type="entry name" value="Nucleoside_phosphorylase_sf"/>
</dbReference>
<evidence type="ECO:0000256" key="5">
    <source>
        <dbReference type="ARBA" id="ARBA00023167"/>
    </source>
</evidence>
<evidence type="ECO:0000256" key="3">
    <source>
        <dbReference type="ARBA" id="ARBA00022605"/>
    </source>
</evidence>
<dbReference type="GO" id="GO:0008782">
    <property type="term" value="F:adenosylhomocysteine nucleosidase activity"/>
    <property type="evidence" value="ECO:0007669"/>
    <property type="project" value="UniProtKB-EC"/>
</dbReference>
<accession>A0ABX9KHN7</accession>
<keyword evidence="7" id="KW-0326">Glycosidase</keyword>
<name>A0ABX9KHN7_9FUSO</name>
<dbReference type="Pfam" id="PF01048">
    <property type="entry name" value="PNP_UDP_1"/>
    <property type="match status" value="1"/>
</dbReference>
<dbReference type="EC" id="3.2.2.9" evidence="2"/>
<evidence type="ECO:0000256" key="2">
    <source>
        <dbReference type="ARBA" id="ARBA00011974"/>
    </source>
</evidence>
<evidence type="ECO:0000256" key="1">
    <source>
        <dbReference type="ARBA" id="ARBA00004945"/>
    </source>
</evidence>
<dbReference type="PANTHER" id="PTHR46832">
    <property type="entry name" value="5'-METHYLTHIOADENOSINE/S-ADENOSYLHOMOCYSTEINE NUCLEOSIDASE"/>
    <property type="match status" value="1"/>
</dbReference>
<dbReference type="InterPro" id="IPR000845">
    <property type="entry name" value="Nucleoside_phosphorylase_d"/>
</dbReference>
<protein>
    <recommendedName>
        <fullName evidence="2">adenosylhomocysteine nucleosidase</fullName>
        <ecNumber evidence="2">3.2.2.9</ecNumber>
    </recommendedName>
</protein>
<dbReference type="InterPro" id="IPR010049">
    <property type="entry name" value="MTA_SAH_Nsdase"/>
</dbReference>
<feature type="domain" description="Nucleoside phosphorylase" evidence="6">
    <location>
        <begin position="2"/>
        <end position="226"/>
    </location>
</feature>
<evidence type="ECO:0000256" key="4">
    <source>
        <dbReference type="ARBA" id="ARBA00022801"/>
    </source>
</evidence>
<dbReference type="EMBL" id="QUAJ01000009">
    <property type="protein sequence ID" value="REI41563.1"/>
    <property type="molecule type" value="Genomic_DNA"/>
</dbReference>